<dbReference type="Proteomes" id="UP000234951">
    <property type="component" value="Unassembled WGS sequence"/>
</dbReference>
<comment type="similarity">
    <text evidence="2">Belongs to the ABC transporter superfamily. AI-2 autoinducer porter (TC 3.A.1.2.8) family.</text>
</comment>
<evidence type="ECO:0000313" key="12">
    <source>
        <dbReference type="EMBL" id="PLR93671.1"/>
    </source>
</evidence>
<keyword evidence="6 11" id="KW-0067">ATP-binding</keyword>
<dbReference type="GO" id="GO:0005886">
    <property type="term" value="C:plasma membrane"/>
    <property type="evidence" value="ECO:0007669"/>
    <property type="project" value="UniProtKB-SubCell"/>
</dbReference>
<dbReference type="PANTHER" id="PTHR43790:SF2">
    <property type="entry name" value="AUTOINDUCER 2 IMPORT ATP-BINDING PROTEIN LSRA"/>
    <property type="match status" value="1"/>
</dbReference>
<comment type="subunit">
    <text evidence="3">The complex is composed of two ATP-binding proteins (LsrA), two transmembrane proteins (LsrC and LsrD) and a solute-binding protein (LsrB).</text>
</comment>
<evidence type="ECO:0000259" key="10">
    <source>
        <dbReference type="PROSITE" id="PS50893"/>
    </source>
</evidence>
<evidence type="ECO:0000313" key="13">
    <source>
        <dbReference type="Proteomes" id="UP000234951"/>
    </source>
</evidence>
<comment type="catalytic activity">
    <reaction evidence="9">
        <text>ATP + H2O + (2R,4S)-2-methyl-2,3,3,4-tetrahydroxytetrahydrofuran-[AI-2-binding protein]Side 1 = ADP + phosphate + (2R,4S)-2-methyl-2,3,3,4-tetrahydroxytetrahydrofuranSide 2 + [AI-2-binding protein]Side 1.</text>
        <dbReference type="EC" id="7.6.2.13"/>
    </reaction>
</comment>
<dbReference type="AlphaFoldDB" id="A0A2N5GGJ4"/>
<evidence type="ECO:0000256" key="8">
    <source>
        <dbReference type="ARBA" id="ARBA00023798"/>
    </source>
</evidence>
<keyword evidence="5" id="KW-0547">Nucleotide-binding</keyword>
<comment type="function">
    <text evidence="7">Part of the ABC transporter complex LsrABCD involved in autoinducer 2 (AI-2) import. Responsible for energy coupling to the transport system.</text>
</comment>
<evidence type="ECO:0000256" key="7">
    <source>
        <dbReference type="ARBA" id="ARBA00023747"/>
    </source>
</evidence>
<gene>
    <name evidence="11" type="ORF">CU635_21100</name>
    <name evidence="12" type="ORF">CVD25_17145</name>
</gene>
<name>A0A2N5GGJ4_9BACI</name>
<dbReference type="EMBL" id="PGVA01000072">
    <property type="protein sequence ID" value="PLR79820.1"/>
    <property type="molecule type" value="Genomic_DNA"/>
</dbReference>
<dbReference type="SMART" id="SM00382">
    <property type="entry name" value="AAA"/>
    <property type="match status" value="2"/>
</dbReference>
<evidence type="ECO:0000256" key="5">
    <source>
        <dbReference type="ARBA" id="ARBA00022741"/>
    </source>
</evidence>
<protein>
    <recommendedName>
        <fullName evidence="4">Autoinducer 2 import ATP-binding protein LsrA</fullName>
        <ecNumber evidence="8">7.6.2.13</ecNumber>
    </recommendedName>
</protein>
<dbReference type="PROSITE" id="PS00211">
    <property type="entry name" value="ABC_TRANSPORTER_1"/>
    <property type="match status" value="1"/>
</dbReference>
<dbReference type="CDD" id="cd03216">
    <property type="entry name" value="ABC_Carb_Monos_I"/>
    <property type="match status" value="1"/>
</dbReference>
<keyword evidence="14" id="KW-1185">Reference proteome</keyword>
<dbReference type="SUPFAM" id="SSF52540">
    <property type="entry name" value="P-loop containing nucleoside triphosphate hydrolases"/>
    <property type="match status" value="2"/>
</dbReference>
<evidence type="ECO:0000256" key="9">
    <source>
        <dbReference type="ARBA" id="ARBA00034076"/>
    </source>
</evidence>
<dbReference type="InterPro" id="IPR027417">
    <property type="entry name" value="P-loop_NTPase"/>
</dbReference>
<evidence type="ECO:0000256" key="3">
    <source>
        <dbReference type="ARBA" id="ARBA00011262"/>
    </source>
</evidence>
<dbReference type="OrthoDB" id="9771863at2"/>
<dbReference type="PROSITE" id="PS50893">
    <property type="entry name" value="ABC_TRANSPORTER_2"/>
    <property type="match status" value="2"/>
</dbReference>
<dbReference type="Pfam" id="PF00005">
    <property type="entry name" value="ABC_tran"/>
    <property type="match status" value="2"/>
</dbReference>
<evidence type="ECO:0000256" key="4">
    <source>
        <dbReference type="ARBA" id="ARBA00019459"/>
    </source>
</evidence>
<evidence type="ECO:0000256" key="1">
    <source>
        <dbReference type="ARBA" id="ARBA00004417"/>
    </source>
</evidence>
<dbReference type="CDD" id="cd03215">
    <property type="entry name" value="ABC_Carb_Monos_II"/>
    <property type="match status" value="1"/>
</dbReference>
<reference evidence="12 14" key="2">
    <citation type="submission" date="2017-12" db="EMBL/GenBank/DDBJ databases">
        <title>Comparative Functional Genomics of Dry Heat Resistant strains isolated from the Viking Spacecraft.</title>
        <authorList>
            <person name="Seuylemezian A."/>
            <person name="Cooper K."/>
            <person name="Vaishampayan P."/>
        </authorList>
    </citation>
    <scope>NUCLEOTIDE SEQUENCE [LARGE SCALE GENOMIC DNA]</scope>
    <source>
        <strain evidence="12 14">ATCC 29669</strain>
    </source>
</reference>
<dbReference type="GO" id="GO:0005524">
    <property type="term" value="F:ATP binding"/>
    <property type="evidence" value="ECO:0007669"/>
    <property type="project" value="UniProtKB-KW"/>
</dbReference>
<evidence type="ECO:0000256" key="2">
    <source>
        <dbReference type="ARBA" id="ARBA00009404"/>
    </source>
</evidence>
<dbReference type="PANTHER" id="PTHR43790">
    <property type="entry name" value="CARBOHYDRATE TRANSPORT ATP-BINDING PROTEIN MG119-RELATED"/>
    <property type="match status" value="1"/>
</dbReference>
<organism evidence="11 13">
    <name type="scientific">Bacillus canaveralius</name>
    <dbReference type="NCBI Taxonomy" id="1403243"/>
    <lineage>
        <taxon>Bacteria</taxon>
        <taxon>Bacillati</taxon>
        <taxon>Bacillota</taxon>
        <taxon>Bacilli</taxon>
        <taxon>Bacillales</taxon>
        <taxon>Bacillaceae</taxon>
        <taxon>Bacillus</taxon>
    </lineage>
</organism>
<feature type="domain" description="ABC transporter" evidence="10">
    <location>
        <begin position="251"/>
        <end position="499"/>
    </location>
</feature>
<dbReference type="Gene3D" id="3.40.50.300">
    <property type="entry name" value="P-loop containing nucleotide triphosphate hydrolases"/>
    <property type="match status" value="2"/>
</dbReference>
<comment type="caution">
    <text evidence="11">The sequence shown here is derived from an EMBL/GenBank/DDBJ whole genome shotgun (WGS) entry which is preliminary data.</text>
</comment>
<evidence type="ECO:0000313" key="11">
    <source>
        <dbReference type="EMBL" id="PLR79820.1"/>
    </source>
</evidence>
<dbReference type="GO" id="GO:0016887">
    <property type="term" value="F:ATP hydrolysis activity"/>
    <property type="evidence" value="ECO:0007669"/>
    <property type="project" value="InterPro"/>
</dbReference>
<dbReference type="InterPro" id="IPR003439">
    <property type="entry name" value="ABC_transporter-like_ATP-bd"/>
</dbReference>
<accession>A0A2N5GGJ4</accession>
<evidence type="ECO:0000256" key="6">
    <source>
        <dbReference type="ARBA" id="ARBA00022840"/>
    </source>
</evidence>
<reference evidence="11 13" key="1">
    <citation type="submission" date="2017-11" db="EMBL/GenBank/DDBJ databases">
        <title>Comparitive Functional Genomics of Dry Heat Resistant strains isolated from the Viking Spacecraft.</title>
        <authorList>
            <person name="Seuylemezian A."/>
            <person name="Cooper K."/>
            <person name="Vaishampayan P."/>
        </authorList>
    </citation>
    <scope>NUCLEOTIDE SEQUENCE [LARGE SCALE GENOMIC DNA]</scope>
    <source>
        <strain evidence="11 13">M4.6</strain>
    </source>
</reference>
<dbReference type="InterPro" id="IPR050107">
    <property type="entry name" value="ABC_carbohydrate_import_ATPase"/>
</dbReference>
<dbReference type="RefSeq" id="WP_101579342.1">
    <property type="nucleotide sequence ID" value="NZ_PGVA01000072.1"/>
</dbReference>
<feature type="domain" description="ABC transporter" evidence="10">
    <location>
        <begin position="9"/>
        <end position="238"/>
    </location>
</feature>
<dbReference type="EC" id="7.6.2.13" evidence="8"/>
<proteinExistence type="inferred from homology"/>
<dbReference type="EMBL" id="PGVD01000052">
    <property type="protein sequence ID" value="PLR93671.1"/>
    <property type="molecule type" value="Genomic_DNA"/>
</dbReference>
<dbReference type="InterPro" id="IPR017871">
    <property type="entry name" value="ABC_transporter-like_CS"/>
</dbReference>
<dbReference type="Proteomes" id="UP000235114">
    <property type="component" value="Unassembled WGS sequence"/>
</dbReference>
<sequence length="504" mass="55196">MENETAALLQIEKVFKQFSGVPVLRGVSLSLQKGEVHAIVGGNGAGKSTLMKIITGLYKADSGSIFIKGVQAAFSNTNEAHQHGVYLVPQEPLIFPNMSVEENILIGLPGKKPVLKEKVQKIIRRLGWNLDLNQSALSLSIAEQQLVEVIRGLVREAEILILDEPTSTLTFGEIASLFKTIKNLTAEGLGVFYITHRITEIFTLAHSVSVLRDGVVSAQGPVTNFSYEGILEGLMPGGASKNIVHPEKHVLRETDAPVFDHPALSVEELSGKRFSSISFTLHQGEVVGIAGVVGAGRTELAEAIFGLIPIEQGSIQMGGLELNGLTARRRINKGMVYVPEDRHSHGIFSITTIEKNVTSTILYRLKGFFLPFKQEKKIASKYVEDLKVKSSSMDQELKDLSGGNQQKVVLAKYLAATPRVIIFDEPTRGIDANARNDIYKIIHELKSKGLAVLLISSDIEEIEKLSDRVLVMHEGKLVKTLTKSEINSDTITKWAFGVNKEVIM</sequence>
<evidence type="ECO:0000313" key="14">
    <source>
        <dbReference type="Proteomes" id="UP000235114"/>
    </source>
</evidence>
<comment type="subcellular location">
    <subcellularLocation>
        <location evidence="1">Cell inner membrane</location>
        <topology evidence="1">Peripheral membrane protein</topology>
    </subcellularLocation>
</comment>
<dbReference type="InterPro" id="IPR003593">
    <property type="entry name" value="AAA+_ATPase"/>
</dbReference>